<dbReference type="Proteomes" id="UP001364156">
    <property type="component" value="Chromosome"/>
</dbReference>
<keyword evidence="1" id="KW-0732">Signal</keyword>
<organism evidence="2 3">
    <name type="scientific">Roseovarius phycicola</name>
    <dbReference type="NCBI Taxonomy" id="3080976"/>
    <lineage>
        <taxon>Bacteria</taxon>
        <taxon>Pseudomonadati</taxon>
        <taxon>Pseudomonadota</taxon>
        <taxon>Alphaproteobacteria</taxon>
        <taxon>Rhodobacterales</taxon>
        <taxon>Roseobacteraceae</taxon>
        <taxon>Roseovarius</taxon>
    </lineage>
</organism>
<feature type="signal peptide" evidence="1">
    <location>
        <begin position="1"/>
        <end position="21"/>
    </location>
</feature>
<evidence type="ECO:0000313" key="3">
    <source>
        <dbReference type="Proteomes" id="UP001364156"/>
    </source>
</evidence>
<dbReference type="EMBL" id="CP146069">
    <property type="protein sequence ID" value="WWR45673.1"/>
    <property type="molecule type" value="Genomic_DNA"/>
</dbReference>
<dbReference type="InterPro" id="IPR009706">
    <property type="entry name" value="DUF1287"/>
</dbReference>
<proteinExistence type="predicted"/>
<evidence type="ECO:0000313" key="2">
    <source>
        <dbReference type="EMBL" id="WWR45673.1"/>
    </source>
</evidence>
<dbReference type="Pfam" id="PF06940">
    <property type="entry name" value="DUF1287"/>
    <property type="match status" value="1"/>
</dbReference>
<name>A0ABZ2HEP8_9RHOB</name>
<protein>
    <submittedName>
        <fullName evidence="2">DUF1287 domain-containing protein</fullName>
    </submittedName>
</protein>
<keyword evidence="3" id="KW-1185">Reference proteome</keyword>
<sequence>MRAGLIWTVAALAISTSPIQADPLADAAAEQVGVTVFYDPSYQGLSFPGGDIPRDRGVCTDVVIRALRDAHDIDLQVAVNRDMKAAFSAYPTIWGLSTTDRNIDHRRVPNLETLLQRIGAARPPSDDPDDFAPGDIVSWRLVGSNLPHIGIVSTQRTTDGTRPLITHNIGQGTRTEDILFVHQMVMRARLDDAARTQLRRLSE</sequence>
<accession>A0ABZ2HEP8</accession>
<evidence type="ECO:0000256" key="1">
    <source>
        <dbReference type="SAM" id="SignalP"/>
    </source>
</evidence>
<reference evidence="2 3" key="1">
    <citation type="submission" date="2023-10" db="EMBL/GenBank/DDBJ databases">
        <title>Roseovarius strain S88 nov., isolated from a marine algae.</title>
        <authorList>
            <person name="Lee M.W."/>
            <person name="Lee J.K."/>
            <person name="Kim J.M."/>
            <person name="Choi D.G."/>
            <person name="Baek J.H."/>
            <person name="Bayburt H."/>
            <person name="Jung J.J."/>
            <person name="Han D.M."/>
            <person name="Jeon C.O."/>
        </authorList>
    </citation>
    <scope>NUCLEOTIDE SEQUENCE [LARGE SCALE GENOMIC DNA]</scope>
    <source>
        <strain evidence="2 3">S88</strain>
    </source>
</reference>
<dbReference type="RefSeq" id="WP_338548591.1">
    <property type="nucleotide sequence ID" value="NZ_CP146069.1"/>
</dbReference>
<gene>
    <name evidence="2" type="ORF">RZ517_12840</name>
</gene>
<feature type="chain" id="PRO_5047511187" evidence="1">
    <location>
        <begin position="22"/>
        <end position="203"/>
    </location>
</feature>
<dbReference type="PIRSF" id="PIRSF011444">
    <property type="entry name" value="DUF1287"/>
    <property type="match status" value="1"/>
</dbReference>